<evidence type="ECO:0000256" key="1">
    <source>
        <dbReference type="ARBA" id="ARBA00022670"/>
    </source>
</evidence>
<keyword evidence="8" id="KW-1185">Reference proteome</keyword>
<dbReference type="Proteomes" id="UP000269265">
    <property type="component" value="Unassembled WGS sequence"/>
</dbReference>
<dbReference type="GO" id="GO:0008237">
    <property type="term" value="F:metallopeptidase activity"/>
    <property type="evidence" value="ECO:0007669"/>
    <property type="project" value="UniProtKB-KW"/>
</dbReference>
<keyword evidence="2" id="KW-0479">Metal-binding</keyword>
<dbReference type="EMBL" id="RSED01000011">
    <property type="protein sequence ID" value="RRS03478.1"/>
    <property type="molecule type" value="Genomic_DNA"/>
</dbReference>
<dbReference type="GO" id="GO:0046872">
    <property type="term" value="F:metal ion binding"/>
    <property type="evidence" value="ECO:0007669"/>
    <property type="project" value="UniProtKB-KW"/>
</dbReference>
<dbReference type="OrthoDB" id="8763200at2"/>
<accession>A0A426V9U4</accession>
<keyword evidence="1" id="KW-0645">Protease</keyword>
<keyword evidence="5" id="KW-0482">Metalloprotease</keyword>
<feature type="domain" description="JAB" evidence="6">
    <location>
        <begin position="28"/>
        <end position="134"/>
    </location>
</feature>
<evidence type="ECO:0000256" key="5">
    <source>
        <dbReference type="ARBA" id="ARBA00023049"/>
    </source>
</evidence>
<dbReference type="SUPFAM" id="SSF102712">
    <property type="entry name" value="JAB1/MPN domain"/>
    <property type="match status" value="1"/>
</dbReference>
<evidence type="ECO:0000313" key="7">
    <source>
        <dbReference type="EMBL" id="RRS03478.1"/>
    </source>
</evidence>
<evidence type="ECO:0000256" key="2">
    <source>
        <dbReference type="ARBA" id="ARBA00022723"/>
    </source>
</evidence>
<dbReference type="Pfam" id="PF14464">
    <property type="entry name" value="Prok-JAB"/>
    <property type="match status" value="1"/>
</dbReference>
<evidence type="ECO:0000256" key="4">
    <source>
        <dbReference type="ARBA" id="ARBA00022833"/>
    </source>
</evidence>
<dbReference type="InterPro" id="IPR028090">
    <property type="entry name" value="JAB_dom_prok"/>
</dbReference>
<evidence type="ECO:0000313" key="8">
    <source>
        <dbReference type="Proteomes" id="UP000269265"/>
    </source>
</evidence>
<comment type="caution">
    <text evidence="7">The sequence shown here is derived from an EMBL/GenBank/DDBJ whole genome shotgun (WGS) entry which is preliminary data.</text>
</comment>
<keyword evidence="3" id="KW-0378">Hydrolase</keyword>
<dbReference type="Gene3D" id="3.40.140.10">
    <property type="entry name" value="Cytidine Deaminase, domain 2"/>
    <property type="match status" value="1"/>
</dbReference>
<keyword evidence="4" id="KW-0862">Zinc</keyword>
<evidence type="ECO:0000259" key="6">
    <source>
        <dbReference type="Pfam" id="PF14464"/>
    </source>
</evidence>
<reference evidence="7 8" key="1">
    <citation type="submission" date="2018-12" db="EMBL/GenBank/DDBJ databases">
        <title>The whole draft genome of Aquabacterium sp. SJQ9.</title>
        <authorList>
            <person name="Sun L."/>
            <person name="Gao X."/>
            <person name="Chen W."/>
            <person name="Huang K."/>
        </authorList>
    </citation>
    <scope>NUCLEOTIDE SEQUENCE [LARGE SCALE GENOMIC DNA]</scope>
    <source>
        <strain evidence="7 8">SJQ9</strain>
    </source>
</reference>
<dbReference type="GO" id="GO:0006508">
    <property type="term" value="P:proteolysis"/>
    <property type="evidence" value="ECO:0007669"/>
    <property type="project" value="UniProtKB-KW"/>
</dbReference>
<evidence type="ECO:0000256" key="3">
    <source>
        <dbReference type="ARBA" id="ARBA00022801"/>
    </source>
</evidence>
<protein>
    <recommendedName>
        <fullName evidence="6">JAB domain-containing protein</fullName>
    </recommendedName>
</protein>
<dbReference type="AlphaFoldDB" id="A0A426V9U4"/>
<proteinExistence type="predicted"/>
<name>A0A426V9U4_9BURK</name>
<sequence length="155" mass="17777">MMLRSQPYGSTEARVLIEPKVLARLSIYRQLRPRDPESGGILLGYRRGEHLHVVDATEPHPHDRRSRFGFHRKESYHQSMAVRKWTESGQKMDYLGEWHTHPEQLPTPSSTDIRSWLDITDNKTNPMVFLIIGISNVWVGVGLGSGHRSTDLLVP</sequence>
<organism evidence="7 8">
    <name type="scientific">Aquabacterium soli</name>
    <dbReference type="NCBI Taxonomy" id="2493092"/>
    <lineage>
        <taxon>Bacteria</taxon>
        <taxon>Pseudomonadati</taxon>
        <taxon>Pseudomonadota</taxon>
        <taxon>Betaproteobacteria</taxon>
        <taxon>Burkholderiales</taxon>
        <taxon>Aquabacterium</taxon>
    </lineage>
</organism>
<gene>
    <name evidence="7" type="ORF">EIP75_14550</name>
</gene>